<dbReference type="EMBL" id="MW149253">
    <property type="protein sequence ID" value="QWN59206.1"/>
    <property type="molecule type" value="Genomic_RNA"/>
</dbReference>
<evidence type="ECO:0000256" key="12">
    <source>
        <dbReference type="ARBA" id="ARBA00022989"/>
    </source>
</evidence>
<keyword evidence="4" id="KW-0597">Phosphoprotein</keyword>
<evidence type="ECO:0000256" key="5">
    <source>
        <dbReference type="ARBA" id="ARBA00022670"/>
    </source>
</evidence>
<evidence type="ECO:0000256" key="16">
    <source>
        <dbReference type="SAM" id="Coils"/>
    </source>
</evidence>
<evidence type="ECO:0000256" key="8">
    <source>
        <dbReference type="ARBA" id="ARBA00022801"/>
    </source>
</evidence>
<evidence type="ECO:0000256" key="14">
    <source>
        <dbReference type="ARBA" id="ARBA00045910"/>
    </source>
</evidence>
<reference evidence="19" key="1">
    <citation type="journal article" date="2021" name="Infect. Genet. Evol.">
        <title>Genome characterization, prevalence and tissue distribution of astrovirus, hepevirus and norovirus among wild and laboratory rats (Rattus norvegicus) and mice (Mus musculus) in Hungary.</title>
        <authorList>
            <person name="Pankovics P."/>
            <person name="Boros A."/>
            <person name="Laszlo Z."/>
            <person name="Szekeres S."/>
            <person name="Foldvari G."/>
            <person name="Altan E."/>
            <person name="Delwart E."/>
            <person name="Reuter G."/>
        </authorList>
    </citation>
    <scope>NUCLEOTIDE SEQUENCE</scope>
    <source>
        <strain evidence="19">NR/rat01-AstV/HUN/2017</strain>
    </source>
</reference>
<proteinExistence type="predicted"/>
<feature type="transmembrane region" description="Helical" evidence="18">
    <location>
        <begin position="259"/>
        <end position="283"/>
    </location>
</feature>
<accession>A0A8F0ZXQ4</accession>
<feature type="transmembrane region" description="Helical" evidence="18">
    <location>
        <begin position="204"/>
        <end position="221"/>
    </location>
</feature>
<keyword evidence="5" id="KW-0645">Protease</keyword>
<keyword evidence="11" id="KW-0693">Viral RNA replication</keyword>
<comment type="function">
    <text evidence="14">Responsible for the cleavage of the polyprotein into functional products.</text>
</comment>
<dbReference type="SMR" id="A0A8F0ZXQ4"/>
<evidence type="ECO:0000256" key="3">
    <source>
        <dbReference type="ARBA" id="ARBA00022520"/>
    </source>
</evidence>
<evidence type="ECO:0000256" key="4">
    <source>
        <dbReference type="ARBA" id="ARBA00022553"/>
    </source>
</evidence>
<dbReference type="Gene3D" id="2.40.10.10">
    <property type="entry name" value="Trypsin-like serine proteases"/>
    <property type="match status" value="2"/>
</dbReference>
<dbReference type="GO" id="GO:0008236">
    <property type="term" value="F:serine-type peptidase activity"/>
    <property type="evidence" value="ECO:0007669"/>
    <property type="project" value="UniProtKB-KW"/>
</dbReference>
<feature type="transmembrane region" description="Helical" evidence="18">
    <location>
        <begin position="303"/>
        <end position="332"/>
    </location>
</feature>
<feature type="compositionally biased region" description="Basic residues" evidence="17">
    <location>
        <begin position="614"/>
        <end position="630"/>
    </location>
</feature>
<keyword evidence="7" id="KW-0688">Ribosomal frameshifting</keyword>
<sequence length="741" mass="83238">MYVNLVDRACDAGNCRARADLESEAFIQLDRMSEVPLPLHFFAPLRHVINPGPICQQRVVVASTVLEDEWCLYVWDDVERVWVRVPPTPENQTVVLVAQALVKKDLLVRENNALRSEISDLKVKLMCLNGELARVTTCNTSPCKLRWYHWLLMIFLLLVLITPSFAQTTYHEPTISPDVWFYWAKSAYDFLNNETPHVWLWMRYGWEVIAFVVACVSVYKYCHPVSTVIYLVVATLSHLKFGLLAVLPFHTHTSMWVSIVVGLLFTAIPVQAVGLAWVQLLVVKVAATALDDNYFITYLRAHFLIPAVSTLGYGFAVMGIDPAYTGLVVVVLRLMRVLQATTAPCVEIKGADGKTITKIPAGPGIFGNFFQRFKQLRTKMAPMVRVQPLALCRVRVPGSKGTGFFCGNYIVTAGHVVGSEILVDVVWAGHTYQTEVVRHVAGKDIVLLKIPPQCVTVPRYKVAKEPCYDWVCVLAPDGNGAYITSVTNGFGHGDTISYATPTRDGMSGAPVVDQNGHVVGVHQTNTGYTGGAQVLVLTDIELPSKQQIEVNELKAEIERLKAMLPPEKEKEEVVETSPLDQCMNDVDIVHLVRAAVGREVAVLRDELAYGQAKGKTKHGRGFRHNPRTFHRPVPVKGGKRKRKVFTEQEYKELLEAGLDADKIRELVDEILTREAEEVGYPEWSDPDEDQDEELEDEWFGRYDENEKEQAPENVDEEQPQQQQQPKNERRGRRRGPKNGTN</sequence>
<feature type="coiled-coil region" evidence="16">
    <location>
        <begin position="104"/>
        <end position="131"/>
    </location>
</feature>
<keyword evidence="13 18" id="KW-0472">Membrane</keyword>
<dbReference type="Pfam" id="PF19416">
    <property type="entry name" value="Astro_VPg"/>
    <property type="match status" value="1"/>
</dbReference>
<evidence type="ECO:0000256" key="6">
    <source>
        <dbReference type="ARBA" id="ARBA00022692"/>
    </source>
</evidence>
<evidence type="ECO:0000313" key="19">
    <source>
        <dbReference type="EMBL" id="QWN59206.1"/>
    </source>
</evidence>
<organism evidence="19">
    <name type="scientific">Mamastrovirus sp</name>
    <dbReference type="NCBI Taxonomy" id="1912147"/>
    <lineage>
        <taxon>Viruses</taxon>
        <taxon>Riboviria</taxon>
        <taxon>Orthornavirae</taxon>
        <taxon>Pisuviricota</taxon>
        <taxon>Stelpaviricetes</taxon>
        <taxon>Stellavirales</taxon>
        <taxon>Astroviridae</taxon>
        <taxon>Mamastrovirus</taxon>
    </lineage>
</organism>
<evidence type="ECO:0000256" key="7">
    <source>
        <dbReference type="ARBA" id="ARBA00022758"/>
    </source>
</evidence>
<keyword evidence="16" id="KW-0175">Coiled coil</keyword>
<dbReference type="InterPro" id="IPR045835">
    <property type="entry name" value="Astro_1A"/>
</dbReference>
<evidence type="ECO:0000256" key="11">
    <source>
        <dbReference type="ARBA" id="ARBA00022953"/>
    </source>
</evidence>
<name>A0A8F0ZXQ4_9VIRU</name>
<evidence type="ECO:0000256" key="18">
    <source>
        <dbReference type="SAM" id="Phobius"/>
    </source>
</evidence>
<dbReference type="SUPFAM" id="SSF50494">
    <property type="entry name" value="Trypsin-like serine proteases"/>
    <property type="match status" value="1"/>
</dbReference>
<dbReference type="InterPro" id="IPR043504">
    <property type="entry name" value="Peptidase_S1_PA_chymotrypsin"/>
</dbReference>
<feature type="transmembrane region" description="Helical" evidence="18">
    <location>
        <begin position="147"/>
        <end position="166"/>
    </location>
</feature>
<keyword evidence="10" id="KW-1043">Host membrane</keyword>
<keyword evidence="8" id="KW-0378">Hydrolase</keyword>
<feature type="region of interest" description="Disordered" evidence="17">
    <location>
        <begin position="614"/>
        <end position="640"/>
    </location>
</feature>
<evidence type="ECO:0000256" key="13">
    <source>
        <dbReference type="ARBA" id="ARBA00023136"/>
    </source>
</evidence>
<dbReference type="GO" id="GO:0075523">
    <property type="term" value="P:viral translational frameshifting"/>
    <property type="evidence" value="ECO:0007669"/>
    <property type="project" value="UniProtKB-KW"/>
</dbReference>
<keyword evidence="9" id="KW-0720">Serine protease</keyword>
<protein>
    <submittedName>
        <fullName evidence="19">ORF1a</fullName>
    </submittedName>
</protein>
<feature type="region of interest" description="Disordered" evidence="17">
    <location>
        <begin position="677"/>
        <end position="741"/>
    </location>
</feature>
<keyword evidence="12 18" id="KW-1133">Transmembrane helix</keyword>
<feature type="compositionally biased region" description="Basic residues" evidence="17">
    <location>
        <begin position="729"/>
        <end position="741"/>
    </location>
</feature>
<dbReference type="InterPro" id="IPR009003">
    <property type="entry name" value="Peptidase_S1_PA"/>
</dbReference>
<evidence type="ECO:0000256" key="1">
    <source>
        <dbReference type="ARBA" id="ARBA00004301"/>
    </source>
</evidence>
<keyword evidence="6 18" id="KW-0812">Transmembrane</keyword>
<comment type="subcellular location">
    <subcellularLocation>
        <location evidence="1">Host membrane</location>
        <topology evidence="1">Multi-pass membrane protein</topology>
    </subcellularLocation>
</comment>
<dbReference type="GO" id="GO:0006508">
    <property type="term" value="P:proteolysis"/>
    <property type="evidence" value="ECO:0007669"/>
    <property type="project" value="UniProtKB-KW"/>
</dbReference>
<feature type="transmembrane region" description="Helical" evidence="18">
    <location>
        <begin position="227"/>
        <end position="247"/>
    </location>
</feature>
<evidence type="ECO:0000256" key="2">
    <source>
        <dbReference type="ARBA" id="ARBA00011245"/>
    </source>
</evidence>
<comment type="catalytic activity">
    <reaction evidence="15">
        <text>RNA(n) + a ribonucleoside 5'-triphosphate = RNA(n+1) + diphosphate</text>
        <dbReference type="Rhea" id="RHEA:21248"/>
        <dbReference type="Rhea" id="RHEA-COMP:14527"/>
        <dbReference type="Rhea" id="RHEA-COMP:17342"/>
        <dbReference type="ChEBI" id="CHEBI:33019"/>
        <dbReference type="ChEBI" id="CHEBI:61557"/>
        <dbReference type="ChEBI" id="CHEBI:140395"/>
    </reaction>
</comment>
<dbReference type="InterPro" id="IPR045836">
    <property type="entry name" value="Astro_VPg"/>
</dbReference>
<evidence type="ECO:0000256" key="15">
    <source>
        <dbReference type="ARBA" id="ARBA00047383"/>
    </source>
</evidence>
<evidence type="ECO:0000256" key="10">
    <source>
        <dbReference type="ARBA" id="ARBA00022870"/>
    </source>
</evidence>
<keyword evidence="3" id="KW-0191">Covalent protein-RNA linkage</keyword>
<dbReference type="GO" id="GO:0033644">
    <property type="term" value="C:host cell membrane"/>
    <property type="evidence" value="ECO:0007669"/>
    <property type="project" value="UniProtKB-SubCell"/>
</dbReference>
<feature type="compositionally biased region" description="Basic and acidic residues" evidence="17">
    <location>
        <begin position="698"/>
        <end position="710"/>
    </location>
</feature>
<dbReference type="Pfam" id="PF19415">
    <property type="entry name" value="Astro_1A"/>
    <property type="match status" value="1"/>
</dbReference>
<comment type="subunit">
    <text evidence="2">Monomer.</text>
</comment>
<evidence type="ECO:0000256" key="17">
    <source>
        <dbReference type="SAM" id="MobiDB-lite"/>
    </source>
</evidence>
<feature type="compositionally biased region" description="Acidic residues" evidence="17">
    <location>
        <begin position="684"/>
        <end position="697"/>
    </location>
</feature>
<evidence type="ECO:0000256" key="9">
    <source>
        <dbReference type="ARBA" id="ARBA00022825"/>
    </source>
</evidence>
<dbReference type="Pfam" id="PF13365">
    <property type="entry name" value="Trypsin_2"/>
    <property type="match status" value="1"/>
</dbReference>